<dbReference type="GeneID" id="28489113"/>
<keyword evidence="1" id="KW-0812">Transmembrane</keyword>
<gene>
    <name evidence="2" type="ORF">SAMN02910297_01045</name>
</gene>
<evidence type="ECO:0000313" key="2">
    <source>
        <dbReference type="EMBL" id="SFL49280.1"/>
    </source>
</evidence>
<dbReference type="EMBL" id="FOTL01000014">
    <property type="protein sequence ID" value="SFL49280.1"/>
    <property type="molecule type" value="Genomic_DNA"/>
</dbReference>
<sequence>MASGFIIVFSHILPLIIGFFSILLIINGIMDEQKHITALGIIFFLLAAIGPFFVLPLFV</sequence>
<feature type="transmembrane region" description="Helical" evidence="1">
    <location>
        <begin position="38"/>
        <end position="58"/>
    </location>
</feature>
<dbReference type="Proteomes" id="UP000183442">
    <property type="component" value="Unassembled WGS sequence"/>
</dbReference>
<reference evidence="3" key="1">
    <citation type="submission" date="2016-10" db="EMBL/GenBank/DDBJ databases">
        <authorList>
            <person name="Varghese N."/>
        </authorList>
    </citation>
    <scope>NUCLEOTIDE SEQUENCE [LARGE SCALE GENOMIC DNA]</scope>
    <source>
        <strain evidence="3">DSM 16632</strain>
    </source>
</reference>
<keyword evidence="1" id="KW-1133">Transmembrane helix</keyword>
<protein>
    <submittedName>
        <fullName evidence="2">Uncharacterized protein</fullName>
    </submittedName>
</protein>
<name>A0A1I4I528_METOL</name>
<evidence type="ECO:0000313" key="3">
    <source>
        <dbReference type="Proteomes" id="UP000183442"/>
    </source>
</evidence>
<accession>A0A1I4I528</accession>
<proteinExistence type="predicted"/>
<organism evidence="2 3">
    <name type="scientific">Methanobrevibacter olleyae</name>
    <dbReference type="NCBI Taxonomy" id="294671"/>
    <lineage>
        <taxon>Archaea</taxon>
        <taxon>Methanobacteriati</taxon>
        <taxon>Methanobacteriota</taxon>
        <taxon>Methanomada group</taxon>
        <taxon>Methanobacteria</taxon>
        <taxon>Methanobacteriales</taxon>
        <taxon>Methanobacteriaceae</taxon>
        <taxon>Methanobrevibacter</taxon>
    </lineage>
</organism>
<evidence type="ECO:0000256" key="1">
    <source>
        <dbReference type="SAM" id="Phobius"/>
    </source>
</evidence>
<dbReference type="AlphaFoldDB" id="A0A1I4I528"/>
<feature type="transmembrane region" description="Helical" evidence="1">
    <location>
        <begin position="6"/>
        <end position="26"/>
    </location>
</feature>
<dbReference type="RefSeq" id="WP_067146572.1">
    <property type="nucleotide sequence ID" value="NZ_CP014265.1"/>
</dbReference>
<keyword evidence="1" id="KW-0472">Membrane</keyword>